<protein>
    <submittedName>
        <fullName evidence="1">DUF6573 family protein</fullName>
    </submittedName>
</protein>
<organism evidence="1 2">
    <name type="scientific">Microtetraspora fusca</name>
    <dbReference type="NCBI Taxonomy" id="1997"/>
    <lineage>
        <taxon>Bacteria</taxon>
        <taxon>Bacillati</taxon>
        <taxon>Actinomycetota</taxon>
        <taxon>Actinomycetes</taxon>
        <taxon>Streptosporangiales</taxon>
        <taxon>Streptosporangiaceae</taxon>
        <taxon>Microtetraspora</taxon>
    </lineage>
</organism>
<evidence type="ECO:0000313" key="2">
    <source>
        <dbReference type="Proteomes" id="UP001602119"/>
    </source>
</evidence>
<name>A0ABW6VEH6_MICFU</name>
<keyword evidence="2" id="KW-1185">Reference proteome</keyword>
<dbReference type="EMBL" id="JBIAXI010000024">
    <property type="protein sequence ID" value="MFF4777640.1"/>
    <property type="molecule type" value="Genomic_DNA"/>
</dbReference>
<accession>A0ABW6VEH6</accession>
<sequence length="197" mass="21812">MTKSTNEILEQIDGVISGTGDMMRWAPPGTVIPEDDGEFWTTDGNDIGGGQTHTLTAEEHAAELVALYGEPIHVFTRAQMIEDGALVEVPENIAREAGFRHPMAMTASVWSDSVRWTDDDDTCQRTYQDESGRLWDVLWMARKAALTAGNTDRSRFTVARIPRDGRSRTAKQVTLEMVIGPGDNFEPVITIQFPGED</sequence>
<comment type="caution">
    <text evidence="1">The sequence shown here is derived from an EMBL/GenBank/DDBJ whole genome shotgun (WGS) entry which is preliminary data.</text>
</comment>
<dbReference type="InterPro" id="IPR046480">
    <property type="entry name" value="DUF6573"/>
</dbReference>
<dbReference type="Pfam" id="PF20213">
    <property type="entry name" value="DUF6573"/>
    <property type="match status" value="1"/>
</dbReference>
<evidence type="ECO:0000313" key="1">
    <source>
        <dbReference type="EMBL" id="MFF4777640.1"/>
    </source>
</evidence>
<dbReference type="RefSeq" id="WP_387346144.1">
    <property type="nucleotide sequence ID" value="NZ_JBIAXI010000024.1"/>
</dbReference>
<gene>
    <name evidence="1" type="ORF">ACFY05_32915</name>
</gene>
<reference evidence="1 2" key="1">
    <citation type="submission" date="2024-10" db="EMBL/GenBank/DDBJ databases">
        <title>The Natural Products Discovery Center: Release of the First 8490 Sequenced Strains for Exploring Actinobacteria Biosynthetic Diversity.</title>
        <authorList>
            <person name="Kalkreuter E."/>
            <person name="Kautsar S.A."/>
            <person name="Yang D."/>
            <person name="Bader C.D."/>
            <person name="Teijaro C.N."/>
            <person name="Fluegel L."/>
            <person name="Davis C.M."/>
            <person name="Simpson J.R."/>
            <person name="Lauterbach L."/>
            <person name="Steele A.D."/>
            <person name="Gui C."/>
            <person name="Meng S."/>
            <person name="Li G."/>
            <person name="Viehrig K."/>
            <person name="Ye F."/>
            <person name="Su P."/>
            <person name="Kiefer A.F."/>
            <person name="Nichols A."/>
            <person name="Cepeda A.J."/>
            <person name="Yan W."/>
            <person name="Fan B."/>
            <person name="Jiang Y."/>
            <person name="Adhikari A."/>
            <person name="Zheng C.-J."/>
            <person name="Schuster L."/>
            <person name="Cowan T.M."/>
            <person name="Smanski M.J."/>
            <person name="Chevrette M.G."/>
            <person name="De Carvalho L.P.S."/>
            <person name="Shen B."/>
        </authorList>
    </citation>
    <scope>NUCLEOTIDE SEQUENCE [LARGE SCALE GENOMIC DNA]</scope>
    <source>
        <strain evidence="1 2">NPDC001281</strain>
    </source>
</reference>
<proteinExistence type="predicted"/>
<dbReference type="Proteomes" id="UP001602119">
    <property type="component" value="Unassembled WGS sequence"/>
</dbReference>